<keyword evidence="2 5" id="KW-0812">Transmembrane</keyword>
<dbReference type="AlphaFoldDB" id="A0AAP0B6B3"/>
<dbReference type="SUPFAM" id="SSF56300">
    <property type="entry name" value="Metallo-dependent phosphatases"/>
    <property type="match status" value="1"/>
</dbReference>
<dbReference type="EMBL" id="JBBWWQ010000014">
    <property type="protein sequence ID" value="KAK8930605.1"/>
    <property type="molecule type" value="Genomic_DNA"/>
</dbReference>
<dbReference type="GO" id="GO:0005783">
    <property type="term" value="C:endoplasmic reticulum"/>
    <property type="evidence" value="ECO:0007669"/>
    <property type="project" value="TreeGrafter"/>
</dbReference>
<feature type="transmembrane region" description="Helical" evidence="5">
    <location>
        <begin position="409"/>
        <end position="427"/>
    </location>
</feature>
<dbReference type="Gene3D" id="3.60.21.10">
    <property type="match status" value="1"/>
</dbReference>
<dbReference type="CDD" id="cd07384">
    <property type="entry name" value="MPP_Cdc1_like"/>
    <property type="match status" value="1"/>
</dbReference>
<accession>A0AAP0B6B3</accession>
<dbReference type="GO" id="GO:0006506">
    <property type="term" value="P:GPI anchor biosynthetic process"/>
    <property type="evidence" value="ECO:0007669"/>
    <property type="project" value="InterPro"/>
</dbReference>
<dbReference type="Pfam" id="PF00149">
    <property type="entry name" value="Metallophos"/>
    <property type="match status" value="1"/>
</dbReference>
<evidence type="ECO:0000313" key="8">
    <source>
        <dbReference type="Proteomes" id="UP001418222"/>
    </source>
</evidence>
<dbReference type="GO" id="GO:0016787">
    <property type="term" value="F:hydrolase activity"/>
    <property type="evidence" value="ECO:0007669"/>
    <property type="project" value="InterPro"/>
</dbReference>
<name>A0AAP0B6B3_9ASPA</name>
<feature type="domain" description="Calcineurin-like phosphoesterase" evidence="6">
    <location>
        <begin position="97"/>
        <end position="347"/>
    </location>
</feature>
<sequence length="575" mass="65637">MQSLSRLTLVLCCAWVLTILYGELIAYWVPLWTCSWPQLEEDLSSSSSIDRTEVKVAIVADPQLMDRTSLSLAPKSLALETAKFYTDLYMRRSFRSSILPFKPNLVIFLGDHFDGGPYLADQEWKESYNRFKHIFGLEAHGRYSDIQVYYLSGNHDIGYSNFHTQHPELPEPGWTLSMPLSSWEIPTIISHNSQPEYEPSFPQSSPLATQGLPEPVAKMQVIQRYEKEFGARNYRFSAGKLDFIVVDAQTLDGPKQGKETFLSWQFIKNISQADTVTPRVLLTHIPLYRPNDSLCGPHRSSSIINQRVSYAPPDQGIKYQNYLTKDTSDSLLHFIKPTLVLSGHDHDQCMVTHSTDFGSIVEHTLGTISWQQGNLYPSFMLLTARDSNTTGSTNPVSTNLCFLPMQTHIYIWYLFQFAFTLLLFFVWPTNGFTSFGRFAGFVSSVKSKWATMKEKTDEEDCEYDTIWDSEGSMHLIRKNKPRPVASLDVGVTGRGNAVLRSSAKKQTTHEQDASILVLETNIDMNVDKSEKMRQSRSKITRLVLRLIRVLRMVIIIAAVNVPLYMMLLFKDWIDR</sequence>
<evidence type="ECO:0000259" key="6">
    <source>
        <dbReference type="Pfam" id="PF00149"/>
    </source>
</evidence>
<evidence type="ECO:0000256" key="3">
    <source>
        <dbReference type="ARBA" id="ARBA00022989"/>
    </source>
</evidence>
<evidence type="ECO:0000313" key="7">
    <source>
        <dbReference type="EMBL" id="KAK8930605.1"/>
    </source>
</evidence>
<dbReference type="Proteomes" id="UP001418222">
    <property type="component" value="Unassembled WGS sequence"/>
</dbReference>
<evidence type="ECO:0000256" key="5">
    <source>
        <dbReference type="SAM" id="Phobius"/>
    </source>
</evidence>
<evidence type="ECO:0000256" key="1">
    <source>
        <dbReference type="ARBA" id="ARBA00004141"/>
    </source>
</evidence>
<dbReference type="InterPro" id="IPR033308">
    <property type="entry name" value="PGAP5/Cdc1/Ted1"/>
</dbReference>
<dbReference type="PANTHER" id="PTHR13315:SF4">
    <property type="entry name" value="METALLOPHOSPHOESTERASE, ISOFORM E"/>
    <property type="match status" value="1"/>
</dbReference>
<dbReference type="InterPro" id="IPR004843">
    <property type="entry name" value="Calcineurin-like_PHP"/>
</dbReference>
<keyword evidence="8" id="KW-1185">Reference proteome</keyword>
<proteinExistence type="predicted"/>
<comment type="caution">
    <text evidence="7">The sequence shown here is derived from an EMBL/GenBank/DDBJ whole genome shotgun (WGS) entry which is preliminary data.</text>
</comment>
<keyword evidence="3 5" id="KW-1133">Transmembrane helix</keyword>
<feature type="transmembrane region" description="Helical" evidence="5">
    <location>
        <begin position="542"/>
        <end position="565"/>
    </location>
</feature>
<evidence type="ECO:0000256" key="2">
    <source>
        <dbReference type="ARBA" id="ARBA00022692"/>
    </source>
</evidence>
<comment type="subcellular location">
    <subcellularLocation>
        <location evidence="1">Membrane</location>
        <topology evidence="1">Multi-pass membrane protein</topology>
    </subcellularLocation>
</comment>
<dbReference type="PANTHER" id="PTHR13315">
    <property type="entry name" value="METALLO PHOSPHOESTERASE RELATED"/>
    <property type="match status" value="1"/>
</dbReference>
<keyword evidence="4 5" id="KW-0472">Membrane</keyword>
<gene>
    <name evidence="7" type="ORF">KSP39_PZI016829</name>
</gene>
<organism evidence="7 8">
    <name type="scientific">Platanthera zijinensis</name>
    <dbReference type="NCBI Taxonomy" id="2320716"/>
    <lineage>
        <taxon>Eukaryota</taxon>
        <taxon>Viridiplantae</taxon>
        <taxon>Streptophyta</taxon>
        <taxon>Embryophyta</taxon>
        <taxon>Tracheophyta</taxon>
        <taxon>Spermatophyta</taxon>
        <taxon>Magnoliopsida</taxon>
        <taxon>Liliopsida</taxon>
        <taxon>Asparagales</taxon>
        <taxon>Orchidaceae</taxon>
        <taxon>Orchidoideae</taxon>
        <taxon>Orchideae</taxon>
        <taxon>Orchidinae</taxon>
        <taxon>Platanthera</taxon>
    </lineage>
</organism>
<dbReference type="GO" id="GO:0016020">
    <property type="term" value="C:membrane"/>
    <property type="evidence" value="ECO:0007669"/>
    <property type="project" value="UniProtKB-SubCell"/>
</dbReference>
<evidence type="ECO:0000256" key="4">
    <source>
        <dbReference type="ARBA" id="ARBA00023136"/>
    </source>
</evidence>
<reference evidence="7 8" key="1">
    <citation type="journal article" date="2022" name="Nat. Plants">
        <title>Genomes of leafy and leafless Platanthera orchids illuminate the evolution of mycoheterotrophy.</title>
        <authorList>
            <person name="Li M.H."/>
            <person name="Liu K.W."/>
            <person name="Li Z."/>
            <person name="Lu H.C."/>
            <person name="Ye Q.L."/>
            <person name="Zhang D."/>
            <person name="Wang J.Y."/>
            <person name="Li Y.F."/>
            <person name="Zhong Z.M."/>
            <person name="Liu X."/>
            <person name="Yu X."/>
            <person name="Liu D.K."/>
            <person name="Tu X.D."/>
            <person name="Liu B."/>
            <person name="Hao Y."/>
            <person name="Liao X.Y."/>
            <person name="Jiang Y.T."/>
            <person name="Sun W.H."/>
            <person name="Chen J."/>
            <person name="Chen Y.Q."/>
            <person name="Ai Y."/>
            <person name="Zhai J.W."/>
            <person name="Wu S.S."/>
            <person name="Zhou Z."/>
            <person name="Hsiao Y.Y."/>
            <person name="Wu W.L."/>
            <person name="Chen Y.Y."/>
            <person name="Lin Y.F."/>
            <person name="Hsu J.L."/>
            <person name="Li C.Y."/>
            <person name="Wang Z.W."/>
            <person name="Zhao X."/>
            <person name="Zhong W.Y."/>
            <person name="Ma X.K."/>
            <person name="Ma L."/>
            <person name="Huang J."/>
            <person name="Chen G.Z."/>
            <person name="Huang M.Z."/>
            <person name="Huang L."/>
            <person name="Peng D.H."/>
            <person name="Luo Y.B."/>
            <person name="Zou S.Q."/>
            <person name="Chen S.P."/>
            <person name="Lan S."/>
            <person name="Tsai W.C."/>
            <person name="Van de Peer Y."/>
            <person name="Liu Z.J."/>
        </authorList>
    </citation>
    <scope>NUCLEOTIDE SEQUENCE [LARGE SCALE GENOMIC DNA]</scope>
    <source>
        <strain evidence="7">Lor287</strain>
    </source>
</reference>
<dbReference type="InterPro" id="IPR029052">
    <property type="entry name" value="Metallo-depent_PP-like"/>
</dbReference>
<protein>
    <recommendedName>
        <fullName evidence="6">Calcineurin-like phosphoesterase domain-containing protein</fullName>
    </recommendedName>
</protein>